<protein>
    <recommendedName>
        <fullName evidence="1">VOC domain-containing protein</fullName>
    </recommendedName>
</protein>
<sequence length="176" mass="19112">MAFFRSSRPHALDAAPGSGDIMAGLTRIRHVKLPVSDLARSVAWYCDLLDLRLAGEFREEGELRGAQLMHPSGFGIALREREYCAGTPDFGGFDVFALEVESVDDLHAFAARADELDATRGEVFDRGEYGAALDLVDPDDTVVRLLANNPFDATRFLGVDIDGKGGFSVYDTPTLG</sequence>
<dbReference type="Proteomes" id="UP000432464">
    <property type="component" value="Unassembled WGS sequence"/>
</dbReference>
<dbReference type="InterPro" id="IPR029068">
    <property type="entry name" value="Glyas_Bleomycin-R_OHBP_Dase"/>
</dbReference>
<keyword evidence="3" id="KW-1185">Reference proteome</keyword>
<evidence type="ECO:0000313" key="3">
    <source>
        <dbReference type="Proteomes" id="UP000432464"/>
    </source>
</evidence>
<comment type="caution">
    <text evidence="2">The sequence shown here is derived from an EMBL/GenBank/DDBJ whole genome shotgun (WGS) entry which is preliminary data.</text>
</comment>
<dbReference type="Gene3D" id="3.10.180.10">
    <property type="entry name" value="2,3-Dihydroxybiphenyl 1,2-Dioxygenase, domain 1"/>
    <property type="match status" value="1"/>
</dbReference>
<accession>A0A6I3L0E7</accession>
<dbReference type="InterPro" id="IPR037523">
    <property type="entry name" value="VOC_core"/>
</dbReference>
<dbReference type="AlphaFoldDB" id="A0A6I3L0E7"/>
<evidence type="ECO:0000259" key="1">
    <source>
        <dbReference type="PROSITE" id="PS51819"/>
    </source>
</evidence>
<dbReference type="EMBL" id="WMBB01000010">
    <property type="protein sequence ID" value="MTE15347.1"/>
    <property type="molecule type" value="Genomic_DNA"/>
</dbReference>
<proteinExistence type="predicted"/>
<organism evidence="2 3">
    <name type="scientific">Nocardia aurantiaca</name>
    <dbReference type="NCBI Taxonomy" id="2675850"/>
    <lineage>
        <taxon>Bacteria</taxon>
        <taxon>Bacillati</taxon>
        <taxon>Actinomycetota</taxon>
        <taxon>Actinomycetes</taxon>
        <taxon>Mycobacteriales</taxon>
        <taxon>Nocardiaceae</taxon>
        <taxon>Nocardia</taxon>
    </lineage>
</organism>
<dbReference type="SUPFAM" id="SSF54593">
    <property type="entry name" value="Glyoxalase/Bleomycin resistance protein/Dihydroxybiphenyl dioxygenase"/>
    <property type="match status" value="1"/>
</dbReference>
<dbReference type="InterPro" id="IPR004360">
    <property type="entry name" value="Glyas_Fos-R_dOase_dom"/>
</dbReference>
<name>A0A6I3L0E7_9NOCA</name>
<feature type="domain" description="VOC" evidence="1">
    <location>
        <begin position="27"/>
        <end position="148"/>
    </location>
</feature>
<reference evidence="2 3" key="1">
    <citation type="submission" date="2019-11" db="EMBL/GenBank/DDBJ databases">
        <title>Nocardia sp. nov. CT2-14 isolated from soil.</title>
        <authorList>
            <person name="Kanchanasin P."/>
            <person name="Tanasupawat S."/>
            <person name="Yuki M."/>
            <person name="Kudo T."/>
        </authorList>
    </citation>
    <scope>NUCLEOTIDE SEQUENCE [LARGE SCALE GENOMIC DNA]</scope>
    <source>
        <strain evidence="2 3">CT2-14</strain>
    </source>
</reference>
<dbReference type="CDD" id="cd06587">
    <property type="entry name" value="VOC"/>
    <property type="match status" value="1"/>
</dbReference>
<gene>
    <name evidence="2" type="ORF">GLP40_21550</name>
</gene>
<evidence type="ECO:0000313" key="2">
    <source>
        <dbReference type="EMBL" id="MTE15347.1"/>
    </source>
</evidence>
<dbReference type="PROSITE" id="PS51819">
    <property type="entry name" value="VOC"/>
    <property type="match status" value="1"/>
</dbReference>
<dbReference type="Pfam" id="PF00903">
    <property type="entry name" value="Glyoxalase"/>
    <property type="match status" value="1"/>
</dbReference>